<feature type="region of interest" description="Disordered" evidence="1">
    <location>
        <begin position="63"/>
        <end position="88"/>
    </location>
</feature>
<dbReference type="InParanoid" id="A0A165DN42"/>
<proteinExistence type="predicted"/>
<keyword evidence="3" id="KW-1185">Reference proteome</keyword>
<dbReference type="GeneID" id="63818710"/>
<gene>
    <name evidence="2" type="ORF">LAESUDRAFT_236052</name>
</gene>
<reference evidence="2 3" key="1">
    <citation type="journal article" date="2016" name="Mol. Biol. Evol.">
        <title>Comparative Genomics of Early-Diverging Mushroom-Forming Fungi Provides Insights into the Origins of Lignocellulose Decay Capabilities.</title>
        <authorList>
            <person name="Nagy L.G."/>
            <person name="Riley R."/>
            <person name="Tritt A."/>
            <person name="Adam C."/>
            <person name="Daum C."/>
            <person name="Floudas D."/>
            <person name="Sun H."/>
            <person name="Yadav J.S."/>
            <person name="Pangilinan J."/>
            <person name="Larsson K.H."/>
            <person name="Matsuura K."/>
            <person name="Barry K."/>
            <person name="Labutti K."/>
            <person name="Kuo R."/>
            <person name="Ohm R.A."/>
            <person name="Bhattacharya S.S."/>
            <person name="Shirouzu T."/>
            <person name="Yoshinaga Y."/>
            <person name="Martin F.M."/>
            <person name="Grigoriev I.V."/>
            <person name="Hibbett D.S."/>
        </authorList>
    </citation>
    <scope>NUCLEOTIDE SEQUENCE [LARGE SCALE GENOMIC DNA]</scope>
    <source>
        <strain evidence="2 3">93-53</strain>
    </source>
</reference>
<protein>
    <submittedName>
        <fullName evidence="2">Uncharacterized protein</fullName>
    </submittedName>
</protein>
<accession>A0A165DN42</accession>
<feature type="region of interest" description="Disordered" evidence="1">
    <location>
        <begin position="484"/>
        <end position="523"/>
    </location>
</feature>
<dbReference type="Proteomes" id="UP000076871">
    <property type="component" value="Unassembled WGS sequence"/>
</dbReference>
<name>A0A165DN42_9APHY</name>
<feature type="compositionally biased region" description="Polar residues" evidence="1">
    <location>
        <begin position="513"/>
        <end position="523"/>
    </location>
</feature>
<sequence length="523" mass="56246">MHCPACYAKHPSNDTTVHPFLRRKPTRKVENDITEAVHIVNNRPKHALENDQTIMSPHSAASMVNHIPAGSPSPKSHSRQRSGPVPAPTAAASLVNAHVTITPVAVKRQMKPSAFSTFPTPLASPRPFYPPGFGARRGTSVATPSRLPMRNSPPRTEVSILTKERMIKTSKHNNAGIKLTAKIEPNDIPPVTKAVSRVPVLVHTSVVSSPPNTVRRMIDTKRSTNVTPVRSRGGDMKISNVEVLKNKGNISVSQRAAGVTKHGKRDAQIKEKPERVAIFQACPKISRDIKAAVDLVVTGSKITGKNISGTARGKKENELKEREGDRKKATAHRIPEGEKAYRARNIRGGVPTVESLSYDGKKKKQALACVNDIKKIKTKYAQSVRGSSPTTGMANSPSPKNGFMSAPHSNRELESDATTCREMKSLCRVNLGVEDPINIVDSGGNERRKTASPCGESPKRTADTTGDTTSVASLLDETVVCTPHHSGKSCVEEDGTEDASATPSAANIFNDPTAVSPSTGQDM</sequence>
<feature type="compositionally biased region" description="Polar residues" evidence="1">
    <location>
        <begin position="381"/>
        <end position="399"/>
    </location>
</feature>
<evidence type="ECO:0000313" key="2">
    <source>
        <dbReference type="EMBL" id="KZT05246.1"/>
    </source>
</evidence>
<feature type="region of interest" description="Disordered" evidence="1">
    <location>
        <begin position="381"/>
        <end position="415"/>
    </location>
</feature>
<feature type="region of interest" description="Disordered" evidence="1">
    <location>
        <begin position="307"/>
        <end position="335"/>
    </location>
</feature>
<feature type="region of interest" description="Disordered" evidence="1">
    <location>
        <begin position="438"/>
        <end position="468"/>
    </location>
</feature>
<dbReference type="AlphaFoldDB" id="A0A165DN42"/>
<dbReference type="EMBL" id="KV427631">
    <property type="protein sequence ID" value="KZT05246.1"/>
    <property type="molecule type" value="Genomic_DNA"/>
</dbReference>
<dbReference type="RefSeq" id="XP_040762986.1">
    <property type="nucleotide sequence ID" value="XM_040901678.1"/>
</dbReference>
<organism evidence="2 3">
    <name type="scientific">Laetiporus sulphureus 93-53</name>
    <dbReference type="NCBI Taxonomy" id="1314785"/>
    <lineage>
        <taxon>Eukaryota</taxon>
        <taxon>Fungi</taxon>
        <taxon>Dikarya</taxon>
        <taxon>Basidiomycota</taxon>
        <taxon>Agaricomycotina</taxon>
        <taxon>Agaricomycetes</taxon>
        <taxon>Polyporales</taxon>
        <taxon>Laetiporus</taxon>
    </lineage>
</organism>
<evidence type="ECO:0000256" key="1">
    <source>
        <dbReference type="SAM" id="MobiDB-lite"/>
    </source>
</evidence>
<evidence type="ECO:0000313" key="3">
    <source>
        <dbReference type="Proteomes" id="UP000076871"/>
    </source>
</evidence>
<feature type="compositionally biased region" description="Basic and acidic residues" evidence="1">
    <location>
        <begin position="313"/>
        <end position="335"/>
    </location>
</feature>